<dbReference type="Proteomes" id="UP000386281">
    <property type="component" value="Unassembled WGS sequence"/>
</dbReference>
<dbReference type="InterPro" id="IPR050483">
    <property type="entry name" value="CoA-transferase_III_domain"/>
</dbReference>
<organism evidence="3 4">
    <name type="scientific">Brevibacterium casei</name>
    <dbReference type="NCBI Taxonomy" id="33889"/>
    <lineage>
        <taxon>Bacteria</taxon>
        <taxon>Bacillati</taxon>
        <taxon>Actinomycetota</taxon>
        <taxon>Actinomycetes</taxon>
        <taxon>Micrococcales</taxon>
        <taxon>Brevibacteriaceae</taxon>
        <taxon>Brevibacterium</taxon>
    </lineage>
</organism>
<evidence type="ECO:0000313" key="3">
    <source>
        <dbReference type="EMBL" id="VEW10724.1"/>
    </source>
</evidence>
<protein>
    <submittedName>
        <fullName evidence="3">Formyl-coenzyme A transferase</fullName>
        <ecNumber evidence="3">2.8.3.16</ecNumber>
    </submittedName>
</protein>
<sequence>MVLADLGADVIKVERPDSGDMSRQAGSVFAEDQSAVFLSLNRNKRSIALDLKDPEGREVFYDLADKADIVVENLRPGKAAQLGVDRSTLEKRNPGIIYASISAFGDSGPYVDLAGNDPIIQALSGAMAITGEADGPPARQGLSVPDFAAGMTAGLAILAALHGRHQDGLGRQLNLNLLDVSVFALGPRAQEFLLNGQEQPRLGSAHPQFAPYQAFPCSDDRYIYIAVINDKFWRLLCTALDEPELVDDPRYITNRDRVERREELTRIVGDLLIEHPSATWLERLQAKGVPCARVNSLSEALSDPQVIHNGLLSTVNHPTVGDLTTVGLPMTLDGVRPAVRTAPPLLGEHTDEILREIDGSSAEDPRLVRSGDKSGLSDKSNLNENRRMR</sequence>
<dbReference type="InterPro" id="IPR044855">
    <property type="entry name" value="CoA-Trfase_III_dom3_sf"/>
</dbReference>
<evidence type="ECO:0000256" key="2">
    <source>
        <dbReference type="SAM" id="MobiDB-lite"/>
    </source>
</evidence>
<evidence type="ECO:0000256" key="1">
    <source>
        <dbReference type="ARBA" id="ARBA00022679"/>
    </source>
</evidence>
<dbReference type="Pfam" id="PF02515">
    <property type="entry name" value="CoA_transf_3"/>
    <property type="match status" value="1"/>
</dbReference>
<gene>
    <name evidence="3" type="primary">frc_4</name>
    <name evidence="3" type="ORF">NCTC12391_00319</name>
</gene>
<dbReference type="GO" id="GO:0033608">
    <property type="term" value="F:formyl-CoA transferase activity"/>
    <property type="evidence" value="ECO:0007669"/>
    <property type="project" value="UniProtKB-EC"/>
</dbReference>
<dbReference type="SUPFAM" id="SSF89796">
    <property type="entry name" value="CoA-transferase family III (CaiB/BaiF)"/>
    <property type="match status" value="1"/>
</dbReference>
<dbReference type="EC" id="2.8.3.16" evidence="3"/>
<dbReference type="EMBL" id="CAACXN010000010">
    <property type="protein sequence ID" value="VEW10724.1"/>
    <property type="molecule type" value="Genomic_DNA"/>
</dbReference>
<feature type="compositionally biased region" description="Basic and acidic residues" evidence="2">
    <location>
        <begin position="358"/>
        <end position="376"/>
    </location>
</feature>
<dbReference type="PANTHER" id="PTHR48207:SF3">
    <property type="entry name" value="SUCCINATE--HYDROXYMETHYLGLUTARATE COA-TRANSFERASE"/>
    <property type="match status" value="1"/>
</dbReference>
<keyword evidence="1 3" id="KW-0808">Transferase</keyword>
<name>A0A449CZD6_9MICO</name>
<feature type="region of interest" description="Disordered" evidence="2">
    <location>
        <begin position="358"/>
        <end position="389"/>
    </location>
</feature>
<dbReference type="InterPro" id="IPR003673">
    <property type="entry name" value="CoA-Trfase_fam_III"/>
</dbReference>
<dbReference type="InterPro" id="IPR023606">
    <property type="entry name" value="CoA-Trfase_III_dom_1_sf"/>
</dbReference>
<dbReference type="PANTHER" id="PTHR48207">
    <property type="entry name" value="SUCCINATE--HYDROXYMETHYLGLUTARATE COA-TRANSFERASE"/>
    <property type="match status" value="1"/>
</dbReference>
<dbReference type="Gene3D" id="3.40.50.10540">
    <property type="entry name" value="Crotonobetainyl-coa:carnitine coa-transferase, domain 1"/>
    <property type="match status" value="1"/>
</dbReference>
<evidence type="ECO:0000313" key="4">
    <source>
        <dbReference type="Proteomes" id="UP000386281"/>
    </source>
</evidence>
<dbReference type="Gene3D" id="3.30.1540.10">
    <property type="entry name" value="formyl-coa transferase, domain 3"/>
    <property type="match status" value="1"/>
</dbReference>
<dbReference type="AlphaFoldDB" id="A0A449CZD6"/>
<proteinExistence type="predicted"/>
<reference evidence="3 4" key="1">
    <citation type="submission" date="2019-02" db="EMBL/GenBank/DDBJ databases">
        <authorList>
            <consortium name="Pathogen Informatics"/>
        </authorList>
    </citation>
    <scope>NUCLEOTIDE SEQUENCE [LARGE SCALE GENOMIC DNA]</scope>
    <source>
        <strain evidence="3 4">3012STDY7078520</strain>
    </source>
</reference>
<accession>A0A449CZD6</accession>